<dbReference type="GO" id="GO:0016887">
    <property type="term" value="F:ATP hydrolysis activity"/>
    <property type="evidence" value="ECO:0007669"/>
    <property type="project" value="InterPro"/>
</dbReference>
<dbReference type="InterPro" id="IPR027417">
    <property type="entry name" value="P-loop_NTPase"/>
</dbReference>
<dbReference type="Proteomes" id="UP000001366">
    <property type="component" value="Chromosome"/>
</dbReference>
<feature type="domain" description="ORC1/DEAH AAA+ ATPase" evidence="2">
    <location>
        <begin position="22"/>
        <end position="139"/>
    </location>
</feature>
<proteinExistence type="predicted"/>
<sequence>MRHLNKENQEIFLILKILLKDGGQIGFLYGKDGRSASLFIMDLLNSLDIQKRVLFVSPKSGDIYRQILQKLGRDIDNLTVEQFLIEFYNQKEKLDKRVFIVIEDSDSMDQTDIINLIKIFGGDKDISVIFTGSDKLDRIVEEIKPKKIFSYVNFVFQLKGKGFPFLKLLIALLIISGLSAGYFYLKDNGKEIKEDKVKIVKKDKEILKSLKDNRVVKKEPPERKKVREEICDFVCLFDKTVYPVVINNQIPDKKHKKPVLKERYRIYAGAFRNLKNARFLSDRIFKKTGLKAEIEDLGSIKNVYIKAYRREEALEIRDRLNEIGIKPYIKRLEK</sequence>
<dbReference type="InterPro" id="IPR036680">
    <property type="entry name" value="SPOR-like_sf"/>
</dbReference>
<dbReference type="AlphaFoldDB" id="C0QQ07"/>
<dbReference type="KEGG" id="pmx:PERMA_0967"/>
<feature type="transmembrane region" description="Helical" evidence="1">
    <location>
        <begin position="165"/>
        <end position="185"/>
    </location>
</feature>
<reference evidence="3 4" key="1">
    <citation type="journal article" date="2009" name="J. Bacteriol.">
        <title>Complete and draft genome sequences of six members of the Aquificales.</title>
        <authorList>
            <person name="Reysenbach A.L."/>
            <person name="Hamamura N."/>
            <person name="Podar M."/>
            <person name="Griffiths E."/>
            <person name="Ferreira S."/>
            <person name="Hochstein R."/>
            <person name="Heidelberg J."/>
            <person name="Johnson J."/>
            <person name="Mead D."/>
            <person name="Pohorille A."/>
            <person name="Sarmiento M."/>
            <person name="Schweighofer K."/>
            <person name="Seshadri R."/>
            <person name="Voytek M.A."/>
        </authorList>
    </citation>
    <scope>NUCLEOTIDE SEQUENCE [LARGE SCALE GENOMIC DNA]</scope>
    <source>
        <strain evidence="4">DSM 14350 / EX-H1</strain>
    </source>
</reference>
<dbReference type="Gene3D" id="3.40.50.300">
    <property type="entry name" value="P-loop containing nucleotide triphosphate hydrolases"/>
    <property type="match status" value="1"/>
</dbReference>
<dbReference type="Gene3D" id="3.30.70.1070">
    <property type="entry name" value="Sporulation related repeat"/>
    <property type="match status" value="1"/>
</dbReference>
<keyword evidence="1" id="KW-0472">Membrane</keyword>
<keyword evidence="1" id="KW-0812">Transmembrane</keyword>
<protein>
    <recommendedName>
        <fullName evidence="2">ORC1/DEAH AAA+ ATPase domain-containing protein</fullName>
    </recommendedName>
</protein>
<organism evidence="3 4">
    <name type="scientific">Persephonella marina (strain DSM 14350 / EX-H1)</name>
    <dbReference type="NCBI Taxonomy" id="123214"/>
    <lineage>
        <taxon>Bacteria</taxon>
        <taxon>Pseudomonadati</taxon>
        <taxon>Aquificota</taxon>
        <taxon>Aquificia</taxon>
        <taxon>Aquificales</taxon>
        <taxon>Hydrogenothermaceae</taxon>
        <taxon>Persephonella</taxon>
    </lineage>
</organism>
<evidence type="ECO:0000259" key="2">
    <source>
        <dbReference type="Pfam" id="PF13401"/>
    </source>
</evidence>
<evidence type="ECO:0000256" key="1">
    <source>
        <dbReference type="SAM" id="Phobius"/>
    </source>
</evidence>
<dbReference type="SUPFAM" id="SSF110997">
    <property type="entry name" value="Sporulation related repeat"/>
    <property type="match status" value="1"/>
</dbReference>
<dbReference type="EMBL" id="CP001230">
    <property type="protein sequence ID" value="ACO04447.1"/>
    <property type="molecule type" value="Genomic_DNA"/>
</dbReference>
<accession>C0QQ07</accession>
<gene>
    <name evidence="3" type="ordered locus">PERMA_0967</name>
</gene>
<keyword evidence="4" id="KW-1185">Reference proteome</keyword>
<dbReference type="GO" id="GO:0042834">
    <property type="term" value="F:peptidoglycan binding"/>
    <property type="evidence" value="ECO:0007669"/>
    <property type="project" value="InterPro"/>
</dbReference>
<evidence type="ECO:0000313" key="3">
    <source>
        <dbReference type="EMBL" id="ACO04447.1"/>
    </source>
</evidence>
<name>C0QQ07_PERMH</name>
<dbReference type="RefSeq" id="WP_012676685.1">
    <property type="nucleotide sequence ID" value="NC_012440.1"/>
</dbReference>
<keyword evidence="1" id="KW-1133">Transmembrane helix</keyword>
<dbReference type="Pfam" id="PF13401">
    <property type="entry name" value="AAA_22"/>
    <property type="match status" value="1"/>
</dbReference>
<dbReference type="HOGENOM" id="CLU_831176_0_0_0"/>
<evidence type="ECO:0000313" key="4">
    <source>
        <dbReference type="Proteomes" id="UP000001366"/>
    </source>
</evidence>
<dbReference type="PaxDb" id="123214-PERMA_0967"/>
<dbReference type="STRING" id="123214.PERMA_0967"/>
<dbReference type="InterPro" id="IPR049945">
    <property type="entry name" value="AAA_22"/>
</dbReference>